<gene>
    <name evidence="1" type="ORF">J2W55_002131</name>
</gene>
<name>A0ABU1TAI0_9SPHI</name>
<evidence type="ECO:0000313" key="1">
    <source>
        <dbReference type="EMBL" id="MDR6942289.1"/>
    </source>
</evidence>
<comment type="caution">
    <text evidence="1">The sequence shown here is derived from an EMBL/GenBank/DDBJ whole genome shotgun (WGS) entry which is preliminary data.</text>
</comment>
<evidence type="ECO:0008006" key="3">
    <source>
        <dbReference type="Google" id="ProtNLM"/>
    </source>
</evidence>
<dbReference type="RefSeq" id="WP_310095320.1">
    <property type="nucleotide sequence ID" value="NZ_JAVDUU010000002.1"/>
</dbReference>
<organism evidence="1 2">
    <name type="scientific">Mucilaginibacter pocheonensis</name>
    <dbReference type="NCBI Taxonomy" id="398050"/>
    <lineage>
        <taxon>Bacteria</taxon>
        <taxon>Pseudomonadati</taxon>
        <taxon>Bacteroidota</taxon>
        <taxon>Sphingobacteriia</taxon>
        <taxon>Sphingobacteriales</taxon>
        <taxon>Sphingobacteriaceae</taxon>
        <taxon>Mucilaginibacter</taxon>
    </lineage>
</organism>
<protein>
    <recommendedName>
        <fullName evidence="3">Zinc-finger</fullName>
    </recommendedName>
</protein>
<proteinExistence type="predicted"/>
<accession>A0ABU1TAI0</accession>
<sequence>MSHLKKIIYNCKQATLLIEKRQIQHLTFRETIELRIHLAGCSMCKLYNKQSQIINTMVKQLFYNAMQPGNITLDDDFKKDLQNRIEEELNKN</sequence>
<dbReference type="EMBL" id="JAVDUU010000002">
    <property type="protein sequence ID" value="MDR6942289.1"/>
    <property type="molecule type" value="Genomic_DNA"/>
</dbReference>
<evidence type="ECO:0000313" key="2">
    <source>
        <dbReference type="Proteomes" id="UP001247620"/>
    </source>
</evidence>
<dbReference type="Proteomes" id="UP001247620">
    <property type="component" value="Unassembled WGS sequence"/>
</dbReference>
<reference evidence="1 2" key="1">
    <citation type="submission" date="2023-07" db="EMBL/GenBank/DDBJ databases">
        <title>Sorghum-associated microbial communities from plants grown in Nebraska, USA.</title>
        <authorList>
            <person name="Schachtman D."/>
        </authorList>
    </citation>
    <scope>NUCLEOTIDE SEQUENCE [LARGE SCALE GENOMIC DNA]</scope>
    <source>
        <strain evidence="1 2">3262</strain>
    </source>
</reference>
<keyword evidence="2" id="KW-1185">Reference proteome</keyword>